<dbReference type="OrthoDB" id="10038194at2759"/>
<name>A0A6A4KDR0_APOLU</name>
<evidence type="ECO:0000256" key="1">
    <source>
        <dbReference type="SAM" id="MobiDB-lite"/>
    </source>
</evidence>
<accession>A0A6A4KDR0</accession>
<dbReference type="EMBL" id="WIXP02000001">
    <property type="protein sequence ID" value="KAF6216054.1"/>
    <property type="molecule type" value="Genomic_DNA"/>
</dbReference>
<dbReference type="Pfam" id="PF15991">
    <property type="entry name" value="G_path_suppress"/>
    <property type="match status" value="1"/>
</dbReference>
<protein>
    <submittedName>
        <fullName evidence="2">Uncharacterized protein</fullName>
    </submittedName>
</protein>
<proteinExistence type="predicted"/>
<dbReference type="GO" id="GO:0003712">
    <property type="term" value="F:transcription coregulator activity"/>
    <property type="evidence" value="ECO:0007669"/>
    <property type="project" value="TreeGrafter"/>
</dbReference>
<organism evidence="2 3">
    <name type="scientific">Apolygus lucorum</name>
    <name type="common">Small green plant bug</name>
    <name type="synonym">Lygocoris lucorum</name>
    <dbReference type="NCBI Taxonomy" id="248454"/>
    <lineage>
        <taxon>Eukaryota</taxon>
        <taxon>Metazoa</taxon>
        <taxon>Ecdysozoa</taxon>
        <taxon>Arthropoda</taxon>
        <taxon>Hexapoda</taxon>
        <taxon>Insecta</taxon>
        <taxon>Pterygota</taxon>
        <taxon>Neoptera</taxon>
        <taxon>Paraneoptera</taxon>
        <taxon>Hemiptera</taxon>
        <taxon>Heteroptera</taxon>
        <taxon>Panheteroptera</taxon>
        <taxon>Cimicomorpha</taxon>
        <taxon>Miridae</taxon>
        <taxon>Mirini</taxon>
        <taxon>Apolygus</taxon>
    </lineage>
</organism>
<feature type="compositionally biased region" description="Polar residues" evidence="1">
    <location>
        <begin position="246"/>
        <end position="265"/>
    </location>
</feature>
<dbReference type="GO" id="GO:0005667">
    <property type="term" value="C:transcription regulator complex"/>
    <property type="evidence" value="ECO:0007669"/>
    <property type="project" value="TreeGrafter"/>
</dbReference>
<keyword evidence="3" id="KW-1185">Reference proteome</keyword>
<dbReference type="PANTHER" id="PTHR22654:SF2">
    <property type="entry name" value="G PROTEIN PATHWAY SUPPRESSOR 2"/>
    <property type="match status" value="1"/>
</dbReference>
<sequence length="469" mass="52830">MLLHMEYFSMYAPSVNSHVRSKIERNIKEAMPAVVASRTQCNEQMFEALKRHILRERQKKKEEQEADAEVERQRKERELQQKQDVMTLEENREQISKLETTLAQLKDEKHKLFLQLKKVLNEDDNRRRQLIRQHNETAPAVAVTASTTTATTTAGNNEVVDMYGMYNSVPQMSGHLSHLVMQPSYPPQMSNREPLYKVPPPPHSFIPPGAMKRQRSPSPPPPQLPQFHQNYNQKPAAPQPRVTYPKSGNYNYYHHNSGTLQSSVPAGQPNYGYPGQPYAPATSRADITHADPQASSKHPIYLSQGISRPNLNTAYLHSSMEHSKIGYPDDKYYPVAPIRPATHVPLHGGAIPIQQPAQGTKTGGITSGYPIRPPASAPPSHIPPVSNSTLGIYASQATSNSRLVYSQASAAANRGFLQPRQDQVPHVISRVSAIQIISLLVDLLYYFEKTSLHILFNRTDYFLNNVRWL</sequence>
<dbReference type="AlphaFoldDB" id="A0A6A4KDR0"/>
<dbReference type="GO" id="GO:0006357">
    <property type="term" value="P:regulation of transcription by RNA polymerase II"/>
    <property type="evidence" value="ECO:0007669"/>
    <property type="project" value="TreeGrafter"/>
</dbReference>
<gene>
    <name evidence="2" type="ORF">GE061_000392</name>
</gene>
<reference evidence="2" key="1">
    <citation type="journal article" date="2021" name="Mol. Ecol. Resour.">
        <title>Apolygus lucorum genome provides insights into omnivorousness and mesophyll feeding.</title>
        <authorList>
            <person name="Liu Y."/>
            <person name="Liu H."/>
            <person name="Wang H."/>
            <person name="Huang T."/>
            <person name="Liu B."/>
            <person name="Yang B."/>
            <person name="Yin L."/>
            <person name="Li B."/>
            <person name="Zhang Y."/>
            <person name="Zhang S."/>
            <person name="Jiang F."/>
            <person name="Zhang X."/>
            <person name="Ren Y."/>
            <person name="Wang B."/>
            <person name="Wang S."/>
            <person name="Lu Y."/>
            <person name="Wu K."/>
            <person name="Fan W."/>
            <person name="Wang G."/>
        </authorList>
    </citation>
    <scope>NUCLEOTIDE SEQUENCE</scope>
    <source>
        <strain evidence="2">12Hb</strain>
    </source>
</reference>
<evidence type="ECO:0000313" key="3">
    <source>
        <dbReference type="Proteomes" id="UP000466442"/>
    </source>
</evidence>
<dbReference type="Proteomes" id="UP000466442">
    <property type="component" value="Linkage Group LG1"/>
</dbReference>
<feature type="region of interest" description="Disordered" evidence="1">
    <location>
        <begin position="57"/>
        <end position="81"/>
    </location>
</feature>
<dbReference type="InterPro" id="IPR026094">
    <property type="entry name" value="GPS2"/>
</dbReference>
<feature type="region of interest" description="Disordered" evidence="1">
    <location>
        <begin position="186"/>
        <end position="273"/>
    </location>
</feature>
<evidence type="ECO:0000313" key="2">
    <source>
        <dbReference type="EMBL" id="KAF6216054.1"/>
    </source>
</evidence>
<dbReference type="PANTHER" id="PTHR22654">
    <property type="entry name" value="G PROTEIN PATHWAY SUPPRESSOR 2"/>
    <property type="match status" value="1"/>
</dbReference>
<comment type="caution">
    <text evidence="2">The sequence shown here is derived from an EMBL/GenBank/DDBJ whole genome shotgun (WGS) entry which is preliminary data.</text>
</comment>